<comment type="caution">
    <text evidence="5">The sequence shown here is derived from an EMBL/GenBank/DDBJ whole genome shotgun (WGS) entry which is preliminary data.</text>
</comment>
<keyword evidence="2" id="KW-0521">NADP</keyword>
<feature type="non-terminal residue" evidence="5">
    <location>
        <position position="139"/>
    </location>
</feature>
<evidence type="ECO:0000256" key="1">
    <source>
        <dbReference type="ARBA" id="ARBA00022555"/>
    </source>
</evidence>
<organism evidence="5 6">
    <name type="scientific">Taxus chinensis</name>
    <name type="common">Chinese yew</name>
    <name type="synonym">Taxus wallichiana var. chinensis</name>
    <dbReference type="NCBI Taxonomy" id="29808"/>
    <lineage>
        <taxon>Eukaryota</taxon>
        <taxon>Viridiplantae</taxon>
        <taxon>Streptophyta</taxon>
        <taxon>Embryophyta</taxon>
        <taxon>Tracheophyta</taxon>
        <taxon>Spermatophyta</taxon>
        <taxon>Pinopsida</taxon>
        <taxon>Pinidae</taxon>
        <taxon>Conifers II</taxon>
        <taxon>Cupressales</taxon>
        <taxon>Taxaceae</taxon>
        <taxon>Taxus</taxon>
    </lineage>
</organism>
<reference evidence="5 6" key="1">
    <citation type="journal article" date="2021" name="Nat. Plants">
        <title>The Taxus genome provides insights into paclitaxel biosynthesis.</title>
        <authorList>
            <person name="Xiong X."/>
            <person name="Gou J."/>
            <person name="Liao Q."/>
            <person name="Li Y."/>
            <person name="Zhou Q."/>
            <person name="Bi G."/>
            <person name="Li C."/>
            <person name="Du R."/>
            <person name="Wang X."/>
            <person name="Sun T."/>
            <person name="Guo L."/>
            <person name="Liang H."/>
            <person name="Lu P."/>
            <person name="Wu Y."/>
            <person name="Zhang Z."/>
            <person name="Ro D.K."/>
            <person name="Shang Y."/>
            <person name="Huang S."/>
            <person name="Yan J."/>
        </authorList>
    </citation>
    <scope>NUCLEOTIDE SEQUENCE [LARGE SCALE GENOMIC DNA]</scope>
    <source>
        <strain evidence="5">Ta-2019</strain>
    </source>
</reference>
<protein>
    <recommendedName>
        <fullName evidence="4">DUS-like FMN-binding domain-containing protein</fullName>
    </recommendedName>
</protein>
<dbReference type="Gene3D" id="3.20.20.70">
    <property type="entry name" value="Aldolase class I"/>
    <property type="match status" value="1"/>
</dbReference>
<evidence type="ECO:0000313" key="5">
    <source>
        <dbReference type="EMBL" id="KAH9301987.1"/>
    </source>
</evidence>
<evidence type="ECO:0000256" key="2">
    <source>
        <dbReference type="ARBA" id="ARBA00022857"/>
    </source>
</evidence>
<evidence type="ECO:0000256" key="3">
    <source>
        <dbReference type="ARBA" id="ARBA00022884"/>
    </source>
</evidence>
<dbReference type="SUPFAM" id="SSF51395">
    <property type="entry name" value="FMN-linked oxidoreductases"/>
    <property type="match status" value="1"/>
</dbReference>
<keyword evidence="6" id="KW-1185">Reference proteome</keyword>
<dbReference type="InterPro" id="IPR004653">
    <property type="entry name" value="DusA"/>
</dbReference>
<evidence type="ECO:0000259" key="4">
    <source>
        <dbReference type="Pfam" id="PF01207"/>
    </source>
</evidence>
<proteinExistence type="predicted"/>
<gene>
    <name evidence="5" type="ORF">KI387_013570</name>
</gene>
<name>A0AA38CQT6_TAXCH</name>
<keyword evidence="1" id="KW-0820">tRNA-binding</keyword>
<dbReference type="Proteomes" id="UP000824469">
    <property type="component" value="Unassembled WGS sequence"/>
</dbReference>
<sequence length="139" mass="16009">FLKYCKGLDNTMNCISVSYRLPRSVFSTCHCTLLSSQHDGRNAHFIAPRRFASSTPLVDCRFFPTKFISATARCLSRIFKCTVRADGSRKILPPFFSVAPMMDWTDNHYRTLARLISQHAWLYTEMIVAETIVHQKNNL</sequence>
<dbReference type="PANTHER" id="PTHR42907:SF1">
    <property type="entry name" value="FMN-LINKED OXIDOREDUCTASES SUPERFAMILY PROTEIN"/>
    <property type="match status" value="1"/>
</dbReference>
<dbReference type="EMBL" id="JAHRHJ020000009">
    <property type="protein sequence ID" value="KAH9301987.1"/>
    <property type="molecule type" value="Genomic_DNA"/>
</dbReference>
<dbReference type="InterPro" id="IPR013785">
    <property type="entry name" value="Aldolase_TIM"/>
</dbReference>
<accession>A0AA38CQT6</accession>
<feature type="domain" description="DUS-like FMN-binding" evidence="4">
    <location>
        <begin position="98"/>
        <end position="137"/>
    </location>
</feature>
<dbReference type="PANTHER" id="PTHR42907">
    <property type="entry name" value="FMN-LINKED OXIDOREDUCTASES SUPERFAMILY PROTEIN"/>
    <property type="match status" value="1"/>
</dbReference>
<evidence type="ECO:0000313" key="6">
    <source>
        <dbReference type="Proteomes" id="UP000824469"/>
    </source>
</evidence>
<dbReference type="InterPro" id="IPR035587">
    <property type="entry name" value="DUS-like_FMN-bd"/>
</dbReference>
<dbReference type="GO" id="GO:0017150">
    <property type="term" value="F:tRNA dihydrouridine synthase activity"/>
    <property type="evidence" value="ECO:0007669"/>
    <property type="project" value="InterPro"/>
</dbReference>
<feature type="non-terminal residue" evidence="5">
    <location>
        <position position="1"/>
    </location>
</feature>
<dbReference type="Pfam" id="PF01207">
    <property type="entry name" value="Dus"/>
    <property type="match status" value="1"/>
</dbReference>
<keyword evidence="3" id="KW-0694">RNA-binding</keyword>
<dbReference type="AlphaFoldDB" id="A0AA38CQT6"/>
<dbReference type="GO" id="GO:0000049">
    <property type="term" value="F:tRNA binding"/>
    <property type="evidence" value="ECO:0007669"/>
    <property type="project" value="UniProtKB-KW"/>
</dbReference>